<dbReference type="PIRSF" id="PIRSF037290">
    <property type="entry name" value="UCP037290"/>
    <property type="match status" value="1"/>
</dbReference>
<dbReference type="Proteomes" id="UP000776983">
    <property type="component" value="Unassembled WGS sequence"/>
</dbReference>
<evidence type="ECO:0000256" key="1">
    <source>
        <dbReference type="SAM" id="MobiDB-lite"/>
    </source>
</evidence>
<dbReference type="SUPFAM" id="SSF52540">
    <property type="entry name" value="P-loop containing nucleoside triphosphate hydrolases"/>
    <property type="match status" value="1"/>
</dbReference>
<name>A0ABS8CGW6_9BURK</name>
<evidence type="ECO:0000313" key="3">
    <source>
        <dbReference type="Proteomes" id="UP000776983"/>
    </source>
</evidence>
<dbReference type="NCBIfam" id="NF033429">
    <property type="entry name" value="ImuA_translesion"/>
    <property type="match status" value="1"/>
</dbReference>
<accession>A0ABS8CGW6</accession>
<sequence>MNTPASLENLHPALWRASQLAQAPAAVVDTGYAPLNDVLPGGGWPLGELIEFCLPQAGIGEIHLLRPSLTALEAASVVLIQPPYPPCATNWPTQLASSCLWLRPQHATDALWAAEQVLRSRSFTVLLLWQQTLSFQAARRLHLAAQAGRTLCVLYRPWRACSQASPASLRLSLQPTPQGLSIHVLKRRGHPHSSPVLLRLATRTKASHHGLDSSTFPSFRTRHPHPTLAH</sequence>
<dbReference type="Gene3D" id="3.40.50.300">
    <property type="entry name" value="P-loop containing nucleotide triphosphate hydrolases"/>
    <property type="match status" value="1"/>
</dbReference>
<reference evidence="2 3" key="1">
    <citation type="submission" date="2020-07" db="EMBL/GenBank/DDBJ databases">
        <title>Pusillimonas sp. nov., isolated from poultry manure in Taiwan.</title>
        <authorList>
            <person name="Lin S.-Y."/>
            <person name="Tang Y.-S."/>
            <person name="Young C.-C."/>
        </authorList>
    </citation>
    <scope>NUCLEOTIDE SEQUENCE [LARGE SCALE GENOMIC DNA]</scope>
    <source>
        <strain evidence="2 3">CC-YST705</strain>
    </source>
</reference>
<dbReference type="InterPro" id="IPR027417">
    <property type="entry name" value="P-loop_NTPase"/>
</dbReference>
<dbReference type="InterPro" id="IPR017166">
    <property type="entry name" value="UCP037290"/>
</dbReference>
<keyword evidence="3" id="KW-1185">Reference proteome</keyword>
<dbReference type="EMBL" id="JACDXW010000009">
    <property type="protein sequence ID" value="MCB5364809.1"/>
    <property type="molecule type" value="Genomic_DNA"/>
</dbReference>
<comment type="caution">
    <text evidence="2">The sequence shown here is derived from an EMBL/GenBank/DDBJ whole genome shotgun (WGS) entry which is preliminary data.</text>
</comment>
<feature type="region of interest" description="Disordered" evidence="1">
    <location>
        <begin position="208"/>
        <end position="230"/>
    </location>
</feature>
<organism evidence="2 3">
    <name type="scientific">Mesopusillimonas faecipullorum</name>
    <dbReference type="NCBI Taxonomy" id="2755040"/>
    <lineage>
        <taxon>Bacteria</taxon>
        <taxon>Pseudomonadati</taxon>
        <taxon>Pseudomonadota</taxon>
        <taxon>Betaproteobacteria</taxon>
        <taxon>Burkholderiales</taxon>
        <taxon>Alcaligenaceae</taxon>
        <taxon>Mesopusillimonas</taxon>
    </lineage>
</organism>
<protein>
    <submittedName>
        <fullName evidence="2">Translesion DNA synthesis-associated protein ImuA</fullName>
    </submittedName>
</protein>
<feature type="compositionally biased region" description="Basic residues" evidence="1">
    <location>
        <begin position="220"/>
        <end position="230"/>
    </location>
</feature>
<evidence type="ECO:0000313" key="2">
    <source>
        <dbReference type="EMBL" id="MCB5364809.1"/>
    </source>
</evidence>
<gene>
    <name evidence="2" type="primary">imuA</name>
    <name evidence="2" type="ORF">H0484_13750</name>
</gene>
<dbReference type="InterPro" id="IPR047610">
    <property type="entry name" value="ImuA_translesion"/>
</dbReference>
<proteinExistence type="predicted"/>
<dbReference type="RefSeq" id="WP_226955224.1">
    <property type="nucleotide sequence ID" value="NZ_JACDXW010000009.1"/>
</dbReference>